<dbReference type="Gene3D" id="4.10.1000.10">
    <property type="entry name" value="Zinc finger, CCCH-type"/>
    <property type="match status" value="1"/>
</dbReference>
<reference evidence="4" key="1">
    <citation type="submission" date="2020-11" db="EMBL/GenBank/DDBJ databases">
        <authorList>
            <person name="Tran Van P."/>
        </authorList>
    </citation>
    <scope>NUCLEOTIDE SEQUENCE</scope>
</reference>
<dbReference type="PANTHER" id="PTHR15725:SF14">
    <property type="entry name" value="ZINC FINGER CCCH DOMAIN-CONTAINING PROTEIN 11A"/>
    <property type="match status" value="1"/>
</dbReference>
<feature type="region of interest" description="Disordered" evidence="2">
    <location>
        <begin position="141"/>
        <end position="174"/>
    </location>
</feature>
<dbReference type="GO" id="GO:0008270">
    <property type="term" value="F:zinc ion binding"/>
    <property type="evidence" value="ECO:0007669"/>
    <property type="project" value="UniProtKB-KW"/>
</dbReference>
<dbReference type="PANTHER" id="PTHR15725">
    <property type="entry name" value="ZN-FINGER, C-X8-C-X5-C-X3-H TYPE-CONTAINING"/>
    <property type="match status" value="1"/>
</dbReference>
<feature type="compositionally biased region" description="Low complexity" evidence="2">
    <location>
        <begin position="519"/>
        <end position="529"/>
    </location>
</feature>
<dbReference type="InterPro" id="IPR000571">
    <property type="entry name" value="Znf_CCCH"/>
</dbReference>
<evidence type="ECO:0000313" key="4">
    <source>
        <dbReference type="EMBL" id="CAD7458556.1"/>
    </source>
</evidence>
<dbReference type="Pfam" id="PF15663">
    <property type="entry name" value="zf-CCCH_3"/>
    <property type="match status" value="1"/>
</dbReference>
<keyword evidence="1" id="KW-0479">Metal-binding</keyword>
<dbReference type="AlphaFoldDB" id="A0A7R9NW78"/>
<dbReference type="PROSITE" id="PS50103">
    <property type="entry name" value="ZF_C3H1"/>
    <property type="match status" value="1"/>
</dbReference>
<evidence type="ECO:0000256" key="2">
    <source>
        <dbReference type="SAM" id="MobiDB-lite"/>
    </source>
</evidence>
<dbReference type="InterPro" id="IPR041686">
    <property type="entry name" value="Znf-CCCH_3"/>
</dbReference>
<evidence type="ECO:0000256" key="1">
    <source>
        <dbReference type="PROSITE-ProRule" id="PRU00723"/>
    </source>
</evidence>
<feature type="domain" description="C3H1-type" evidence="3">
    <location>
        <begin position="71"/>
        <end position="92"/>
    </location>
</feature>
<feature type="region of interest" description="Disordered" evidence="2">
    <location>
        <begin position="417"/>
        <end position="449"/>
    </location>
</feature>
<accession>A0A7R9NW78</accession>
<keyword evidence="1" id="KW-0862">Zinc</keyword>
<gene>
    <name evidence="4" type="ORF">TTEB3V08_LOCUS6535</name>
</gene>
<keyword evidence="1" id="KW-0863">Zinc-finger</keyword>
<organism evidence="4">
    <name type="scientific">Timema tahoe</name>
    <dbReference type="NCBI Taxonomy" id="61484"/>
    <lineage>
        <taxon>Eukaryota</taxon>
        <taxon>Metazoa</taxon>
        <taxon>Ecdysozoa</taxon>
        <taxon>Arthropoda</taxon>
        <taxon>Hexapoda</taxon>
        <taxon>Insecta</taxon>
        <taxon>Pterygota</taxon>
        <taxon>Neoptera</taxon>
        <taxon>Polyneoptera</taxon>
        <taxon>Phasmatodea</taxon>
        <taxon>Timematodea</taxon>
        <taxon>Timematoidea</taxon>
        <taxon>Timematidae</taxon>
        <taxon>Timema</taxon>
    </lineage>
</organism>
<name>A0A7R9NW78_9NEOP</name>
<feature type="zinc finger region" description="C3H1-type" evidence="1">
    <location>
        <begin position="71"/>
        <end position="92"/>
    </location>
</feature>
<feature type="region of interest" description="Disordered" evidence="2">
    <location>
        <begin position="510"/>
        <end position="529"/>
    </location>
</feature>
<protein>
    <recommendedName>
        <fullName evidence="3">C3H1-type domain-containing protein</fullName>
    </recommendedName>
</protein>
<proteinExistence type="predicted"/>
<sequence length="639" mass="71635">MFRGAAATMDTPKKNNDCYFYYYSSCLKVNSSSICSVLRHSWIPVSWAPLSEPGDGCMFRHEPSALGCETMCSFWQQGKCLNTHCNFRHMELRKNRKMIPCYWENQPTGCRKQHCPFLHKSPREAPASPADHDRSKDLVVESGSYEESMGNTDLDTTRLGPRRVSQGGEAGYGSPPVDPLVVNFEEEVDTSMLVVLSYQLKVVTSMLVASSYPLEVVMSKLVALSYKLEVDTSMLVALSYPLEVVMIKLVVASHHLKVVTSKLVVLNYQLEVDTSMLVASSYPLEVNGVYTKLPGYQSAIFHIVPLHCTSRISYQSAIFHIPLHCQESDTESAPTSTPTKLTAVVKTLEQIRLERVQAEQAALYNYESEDSSDLRARLRRLLAPRLTELAPMYMDRQNNLNIDHIVVKTLQQIRAEKVIGTSDSPEKSPSRKRPHSPVMFSTSTESKQNHKVLKTSIDVLLAGENTQIDTDTNSVSIATQPIRLRRHRGVPTALPRSRPVRLRRNMVRLANESSEHNADSSNDNSVVSSSNDMVSIFSDTSNNTMVDTSNDNTVESSDVMDQEVGMRLESPAYEKHSNDTQVCSSTVGKDLFHSSLAANGRKTEHRRETLEEDELLSGIYEPDLMEEDILQDIDELLKD</sequence>
<evidence type="ECO:0000259" key="3">
    <source>
        <dbReference type="PROSITE" id="PS50103"/>
    </source>
</evidence>
<dbReference type="EMBL" id="OE002351">
    <property type="protein sequence ID" value="CAD7458556.1"/>
    <property type="molecule type" value="Genomic_DNA"/>
</dbReference>